<dbReference type="Proteomes" id="UP001642520">
    <property type="component" value="Unassembled WGS sequence"/>
</dbReference>
<feature type="transmembrane region" description="Helical" evidence="9">
    <location>
        <begin position="122"/>
        <end position="149"/>
    </location>
</feature>
<feature type="transmembrane region" description="Helical" evidence="9">
    <location>
        <begin position="294"/>
        <end position="316"/>
    </location>
</feature>
<keyword evidence="11" id="KW-1185">Reference proteome</keyword>
<protein>
    <recommendedName>
        <fullName evidence="12">Odorant receptor</fullName>
    </recommendedName>
</protein>
<keyword evidence="4" id="KW-0552">Olfaction</keyword>
<keyword evidence="3 9" id="KW-0812">Transmembrane</keyword>
<proteinExistence type="predicted"/>
<feature type="transmembrane region" description="Helical" evidence="9">
    <location>
        <begin position="71"/>
        <end position="90"/>
    </location>
</feature>
<feature type="transmembrane region" description="Helical" evidence="9">
    <location>
        <begin position="468"/>
        <end position="491"/>
    </location>
</feature>
<dbReference type="EMBL" id="CAXAJV020001288">
    <property type="protein sequence ID" value="CAL7938187.1"/>
    <property type="molecule type" value="Genomic_DNA"/>
</dbReference>
<dbReference type="PANTHER" id="PTHR21137">
    <property type="entry name" value="ODORANT RECEPTOR"/>
    <property type="match status" value="1"/>
</dbReference>
<evidence type="ECO:0000256" key="2">
    <source>
        <dbReference type="ARBA" id="ARBA00022606"/>
    </source>
</evidence>
<accession>A0ABP1NB13</accession>
<keyword evidence="7" id="KW-0675">Receptor</keyword>
<feature type="transmembrane region" description="Helical" evidence="9">
    <location>
        <begin position="40"/>
        <end position="59"/>
    </location>
</feature>
<feature type="transmembrane region" description="Helical" evidence="9">
    <location>
        <begin position="179"/>
        <end position="198"/>
    </location>
</feature>
<feature type="transmembrane region" description="Helical" evidence="9">
    <location>
        <begin position="381"/>
        <end position="400"/>
    </location>
</feature>
<comment type="caution">
    <text evidence="10">The sequence shown here is derived from an EMBL/GenBank/DDBJ whole genome shotgun (WGS) entry which is preliminary data.</text>
</comment>
<keyword evidence="2" id="KW-0716">Sensory transduction</keyword>
<sequence length="734" mass="81786">MKASFNKDIAYAMTPLKILSWPVGTWPLQVYNVFSNLRTILTISFVLLMIAVVQTELYLDSSDAGKNLDVLVITICGILAVSKVMCFRIWPAGLIANFTSAVKDYKELNDDVKRGILRHHAYISRVVCASVILCAYFAAALFSVVPMIVEEEEEAVNATEADIIEYPIPSEYTLAIINMPHSLVLLISVVELLMLFATDTANLGSDLMFIGITFHLCGQVEVLKLDFSRLAGEGERVAKRFRGLVKRHIYLLKLANMLNETISSILVVQLFSSCILICISGFQCILALSVGNMVLVIKAFMVMSALLVQLLVYSYVGDYLNRRMESVGNTVYSCSWYDLPSSVAKDIVYVIMRAQDPVQLSAGNFFIVNLETYMSILKTSVSYLSVLRLLMMVIVQMELYLDSSDAGKNLDVMVITICGILAVSKVMCFRIWPTGLIANFTSAVEDYKDLNDDVKRGILRRHAYMSRVACASVIFCAYFAAALFSVVAMLVQEVEVVNATVGNALEYPFPSENALAMINIPDNLFILIFIMEFAMLIITCTGNLGSDSLFFGIAFHLCGQVEILKLEFSKLVKENERVTEHFKGLVKRHIYLLKLAKMLNETISSILVVQLFSSCVLICTCGFQCILALSVGNMFLVVKAFMVVGAFLVQLLVYSYVGDYLKRQMESVGNALYSCNLYDLPLGVEKDMVYVIMRAQDPVQLSAGDFFIVNLETYMSILKTSMSYLSVLRVMIST</sequence>
<name>A0ABP1NB13_XYLVO</name>
<dbReference type="PANTHER" id="PTHR21137:SF26">
    <property type="entry name" value="ODORANT RECEPTOR 10A-RELATED"/>
    <property type="match status" value="1"/>
</dbReference>
<feature type="transmembrane region" description="Helical" evidence="9">
    <location>
        <begin position="524"/>
        <end position="544"/>
    </location>
</feature>
<evidence type="ECO:0000256" key="7">
    <source>
        <dbReference type="ARBA" id="ARBA00023170"/>
    </source>
</evidence>
<dbReference type="Pfam" id="PF02949">
    <property type="entry name" value="7tm_6"/>
    <property type="match status" value="2"/>
</dbReference>
<keyword evidence="6 9" id="KW-0472">Membrane</keyword>
<evidence type="ECO:0000313" key="11">
    <source>
        <dbReference type="Proteomes" id="UP001642520"/>
    </source>
</evidence>
<feature type="transmembrane region" description="Helical" evidence="9">
    <location>
        <begin position="265"/>
        <end position="288"/>
    </location>
</feature>
<evidence type="ECO:0000313" key="10">
    <source>
        <dbReference type="EMBL" id="CAL7938187.1"/>
    </source>
</evidence>
<evidence type="ECO:0000256" key="6">
    <source>
        <dbReference type="ARBA" id="ARBA00023136"/>
    </source>
</evidence>
<keyword evidence="5 9" id="KW-1133">Transmembrane helix</keyword>
<evidence type="ECO:0000256" key="4">
    <source>
        <dbReference type="ARBA" id="ARBA00022725"/>
    </source>
</evidence>
<evidence type="ECO:0000256" key="3">
    <source>
        <dbReference type="ARBA" id="ARBA00022692"/>
    </source>
</evidence>
<feature type="transmembrane region" description="Helical" evidence="9">
    <location>
        <begin position="635"/>
        <end position="657"/>
    </location>
</feature>
<feature type="transmembrane region" description="Helical" evidence="9">
    <location>
        <begin position="412"/>
        <end position="432"/>
    </location>
</feature>
<evidence type="ECO:0000256" key="8">
    <source>
        <dbReference type="ARBA" id="ARBA00023224"/>
    </source>
</evidence>
<evidence type="ECO:0000256" key="5">
    <source>
        <dbReference type="ARBA" id="ARBA00022989"/>
    </source>
</evidence>
<keyword evidence="8" id="KW-0807">Transducer</keyword>
<evidence type="ECO:0000256" key="1">
    <source>
        <dbReference type="ARBA" id="ARBA00004141"/>
    </source>
</evidence>
<evidence type="ECO:0000256" key="9">
    <source>
        <dbReference type="SAM" id="Phobius"/>
    </source>
</evidence>
<comment type="subcellular location">
    <subcellularLocation>
        <location evidence="1">Membrane</location>
        <topology evidence="1">Multi-pass membrane protein</topology>
    </subcellularLocation>
</comment>
<reference evidence="10 11" key="1">
    <citation type="submission" date="2024-08" db="EMBL/GenBank/DDBJ databases">
        <authorList>
            <person name="Will J Nash"/>
            <person name="Angela Man"/>
            <person name="Seanna McTaggart"/>
            <person name="Kendall Baker"/>
            <person name="Tom Barker"/>
            <person name="Leah Catchpole"/>
            <person name="Alex Durrant"/>
            <person name="Karim Gharbi"/>
            <person name="Naomi Irish"/>
            <person name="Gemy Kaithakottil"/>
            <person name="Debby Ku"/>
            <person name="Aaliyah Providence"/>
            <person name="Felix Shaw"/>
            <person name="David Swarbreck"/>
            <person name="Chris Watkins"/>
            <person name="Ann M. McCartney"/>
            <person name="Giulio Formenti"/>
            <person name="Alice Mouton"/>
            <person name="Noel Vella"/>
            <person name="Bjorn M von Reumont"/>
            <person name="Adriana Vella"/>
            <person name="Wilfried Haerty"/>
        </authorList>
    </citation>
    <scope>NUCLEOTIDE SEQUENCE [LARGE SCALE GENOMIC DNA]</scope>
</reference>
<feature type="transmembrane region" description="Helical" evidence="9">
    <location>
        <begin position="606"/>
        <end position="629"/>
    </location>
</feature>
<dbReference type="InterPro" id="IPR004117">
    <property type="entry name" value="7tm6_olfct_rcpt"/>
</dbReference>
<organism evidence="10 11">
    <name type="scientific">Xylocopa violacea</name>
    <name type="common">Violet carpenter bee</name>
    <name type="synonym">Apis violacea</name>
    <dbReference type="NCBI Taxonomy" id="135666"/>
    <lineage>
        <taxon>Eukaryota</taxon>
        <taxon>Metazoa</taxon>
        <taxon>Ecdysozoa</taxon>
        <taxon>Arthropoda</taxon>
        <taxon>Hexapoda</taxon>
        <taxon>Insecta</taxon>
        <taxon>Pterygota</taxon>
        <taxon>Neoptera</taxon>
        <taxon>Endopterygota</taxon>
        <taxon>Hymenoptera</taxon>
        <taxon>Apocrita</taxon>
        <taxon>Aculeata</taxon>
        <taxon>Apoidea</taxon>
        <taxon>Anthophila</taxon>
        <taxon>Apidae</taxon>
        <taxon>Xylocopa</taxon>
        <taxon>Xylocopa</taxon>
    </lineage>
</organism>
<gene>
    <name evidence="10" type="ORF">XYLVIOL_LOCUS3140</name>
</gene>
<evidence type="ECO:0008006" key="12">
    <source>
        <dbReference type="Google" id="ProtNLM"/>
    </source>
</evidence>